<dbReference type="Proteomes" id="UP000001596">
    <property type="component" value="Plasmid pAtS4b"/>
</dbReference>
<dbReference type="Gene3D" id="3.90.1530.30">
    <property type="match status" value="1"/>
</dbReference>
<dbReference type="InterPro" id="IPR004437">
    <property type="entry name" value="ParB/RepB/Spo0J"/>
</dbReference>
<dbReference type="NCBIfam" id="TIGR03454">
    <property type="entry name" value="partition_RepB"/>
    <property type="match status" value="1"/>
</dbReference>
<geneLocation type="plasmid" evidence="3 4">
    <name>pAtS4b</name>
</geneLocation>
<dbReference type="HOGENOM" id="CLU_069128_1_0_5"/>
<dbReference type="PANTHER" id="PTHR33375:SF1">
    <property type="entry name" value="CHROMOSOME-PARTITIONING PROTEIN PARB-RELATED"/>
    <property type="match status" value="1"/>
</dbReference>
<dbReference type="Pfam" id="PF02195">
    <property type="entry name" value="ParB_N"/>
    <property type="match status" value="1"/>
</dbReference>
<reference evidence="3 4" key="1">
    <citation type="journal article" date="2009" name="J. Bacteriol.">
        <title>Genome sequences of three Agrobacterium biovars help elucidate the evolution of multichromosome genomes in bacteria.</title>
        <authorList>
            <person name="Slater S.C."/>
            <person name="Goldman B.S."/>
            <person name="Goodner B."/>
            <person name="Setubal J.C."/>
            <person name="Farrand S.K."/>
            <person name="Nester E.W."/>
            <person name="Burr T.J."/>
            <person name="Banta L."/>
            <person name="Dickerman A.W."/>
            <person name="Paulsen I."/>
            <person name="Otten L."/>
            <person name="Suen G."/>
            <person name="Welch R."/>
            <person name="Almeida N.F."/>
            <person name="Arnold F."/>
            <person name="Burton O.T."/>
            <person name="Du Z."/>
            <person name="Ewing A."/>
            <person name="Godsy E."/>
            <person name="Heisel S."/>
            <person name="Houmiel K.L."/>
            <person name="Jhaveri J."/>
            <person name="Lu J."/>
            <person name="Miller N.M."/>
            <person name="Norton S."/>
            <person name="Chen Q."/>
            <person name="Phoolcharoen W."/>
            <person name="Ohlin V."/>
            <person name="Ondrusek D."/>
            <person name="Pride N."/>
            <person name="Stricklin S.L."/>
            <person name="Sun J."/>
            <person name="Wheeler C."/>
            <person name="Wilson L."/>
            <person name="Zhu H."/>
            <person name="Wood D.W."/>
        </authorList>
    </citation>
    <scope>NUCLEOTIDE SEQUENCE [LARGE SCALE GENOMIC DNA]</scope>
    <source>
        <strain evidence="4">S4 / ATCC BAA-846</strain>
        <plasmid evidence="3 4">pAtS4b</plasmid>
    </source>
</reference>
<dbReference type="PANTHER" id="PTHR33375">
    <property type="entry name" value="CHROMOSOME-PARTITIONING PROTEIN PARB-RELATED"/>
    <property type="match status" value="1"/>
</dbReference>
<keyword evidence="3" id="KW-0614">Plasmid</keyword>
<dbReference type="InterPro" id="IPR036086">
    <property type="entry name" value="ParB/Sulfiredoxin_sf"/>
</dbReference>
<dbReference type="SMART" id="SM00470">
    <property type="entry name" value="ParB"/>
    <property type="match status" value="1"/>
</dbReference>
<dbReference type="GO" id="GO:0007059">
    <property type="term" value="P:chromosome segregation"/>
    <property type="evidence" value="ECO:0007669"/>
    <property type="project" value="TreeGrafter"/>
</dbReference>
<dbReference type="SUPFAM" id="SSF109709">
    <property type="entry name" value="KorB DNA-binding domain-like"/>
    <property type="match status" value="1"/>
</dbReference>
<sequence>MKGRDILKNMVSSAGDEAPKASVQSHPQHKPAGAVRAMNLSLGRLGDEAAAAKELRYALAAGDKVVELSPGQIEASFIQDRIPTNNDAALEELIASMRQSGQQVPILVRPHPSKENHYQAAYGHRRLRAAIALERPIRAIVRQLSDEELIVAQGQENGPRIDLSFIERALFAKRLLQHGFDRDRISQALSVDKPETSRLLQVADAIPTDIILAIGPASKIGRPRWLAFAELLKDKAAADRIADTVAEAQFGAIDTNERFARLWAQAQGPKASKKDTGGKIRTRKGIVLASMERTAKGAKITVTSEEFAQFLDARMSDLVEQFEKENSSETNH</sequence>
<dbReference type="InterPro" id="IPR050336">
    <property type="entry name" value="Chromosome_partition/occlusion"/>
</dbReference>
<dbReference type="InterPro" id="IPR037972">
    <property type="entry name" value="RepB_N"/>
</dbReference>
<dbReference type="KEGG" id="avi:Avi_9502"/>
<dbReference type="InterPro" id="IPR003115">
    <property type="entry name" value="ParB_N"/>
</dbReference>
<feature type="domain" description="ParB-like N-terminal" evidence="2">
    <location>
        <begin position="66"/>
        <end position="158"/>
    </location>
</feature>
<dbReference type="NCBIfam" id="TIGR00180">
    <property type="entry name" value="parB_part"/>
    <property type="match status" value="1"/>
</dbReference>
<protein>
    <submittedName>
        <fullName evidence="3">Replication protein B</fullName>
    </submittedName>
</protein>
<name>B9K310_ALLAM</name>
<comment type="similarity">
    <text evidence="1">Belongs to the ParB family.</text>
</comment>
<proteinExistence type="inferred from homology"/>
<dbReference type="GO" id="GO:0003677">
    <property type="term" value="F:DNA binding"/>
    <property type="evidence" value="ECO:0007669"/>
    <property type="project" value="InterPro"/>
</dbReference>
<evidence type="ECO:0000256" key="1">
    <source>
        <dbReference type="ARBA" id="ARBA00006295"/>
    </source>
</evidence>
<dbReference type="EMBL" id="CP000635">
    <property type="protein sequence ID" value="ACM39258.1"/>
    <property type="molecule type" value="Genomic_DNA"/>
</dbReference>
<dbReference type="SUPFAM" id="SSF110849">
    <property type="entry name" value="ParB/Sulfiredoxin"/>
    <property type="match status" value="1"/>
</dbReference>
<dbReference type="AlphaFoldDB" id="B9K310"/>
<evidence type="ECO:0000313" key="3">
    <source>
        <dbReference type="EMBL" id="ACM39258.1"/>
    </source>
</evidence>
<dbReference type="Gene3D" id="1.10.10.2830">
    <property type="match status" value="1"/>
</dbReference>
<accession>B9K310</accession>
<dbReference type="InterPro" id="IPR017819">
    <property type="entry name" value="Plasmid_partition_RepB"/>
</dbReference>
<dbReference type="Pfam" id="PF07506">
    <property type="entry name" value="RepB"/>
    <property type="match status" value="1"/>
</dbReference>
<gene>
    <name evidence="3" type="primary">repB</name>
    <name evidence="3" type="ordered locus">Avi_9502</name>
</gene>
<dbReference type="CDD" id="cd16405">
    <property type="entry name" value="RepB_like_N"/>
    <property type="match status" value="1"/>
</dbReference>
<dbReference type="InterPro" id="IPR011111">
    <property type="entry name" value="Plasmid_RepB"/>
</dbReference>
<dbReference type="GO" id="GO:0005694">
    <property type="term" value="C:chromosome"/>
    <property type="evidence" value="ECO:0007669"/>
    <property type="project" value="TreeGrafter"/>
</dbReference>
<keyword evidence="4" id="KW-1185">Reference proteome</keyword>
<organism evidence="3 4">
    <name type="scientific">Allorhizobium ampelinum (strain ATCC BAA-846 / DSM 112012 / S4)</name>
    <name type="common">Agrobacterium vitis (strain S4)</name>
    <dbReference type="NCBI Taxonomy" id="311402"/>
    <lineage>
        <taxon>Bacteria</taxon>
        <taxon>Pseudomonadati</taxon>
        <taxon>Pseudomonadota</taxon>
        <taxon>Alphaproteobacteria</taxon>
        <taxon>Hyphomicrobiales</taxon>
        <taxon>Rhizobiaceae</taxon>
        <taxon>Rhizobium/Agrobacterium group</taxon>
        <taxon>Allorhizobium</taxon>
        <taxon>Allorhizobium ampelinum</taxon>
    </lineage>
</organism>
<dbReference type="RefSeq" id="WP_012655018.1">
    <property type="nucleotide sequence ID" value="NC_011991.1"/>
</dbReference>
<evidence type="ECO:0000313" key="4">
    <source>
        <dbReference type="Proteomes" id="UP000001596"/>
    </source>
</evidence>
<evidence type="ECO:0000259" key="2">
    <source>
        <dbReference type="SMART" id="SM00470"/>
    </source>
</evidence>